<dbReference type="AlphaFoldDB" id="A0A4R8UC90"/>
<dbReference type="OrthoDB" id="5115613at2"/>
<accession>A0A4R8UC90</accession>
<dbReference type="PANTHER" id="PTHR35176">
    <property type="entry name" value="HEME OXYGENASE HI_0854-RELATED"/>
    <property type="match status" value="1"/>
</dbReference>
<comment type="caution">
    <text evidence="2">The sequence shown here is derived from an EMBL/GenBank/DDBJ whole genome shotgun (WGS) entry which is preliminary data.</text>
</comment>
<dbReference type="GO" id="GO:0070967">
    <property type="term" value="F:coenzyme F420 binding"/>
    <property type="evidence" value="ECO:0007669"/>
    <property type="project" value="TreeGrafter"/>
</dbReference>
<dbReference type="InterPro" id="IPR012349">
    <property type="entry name" value="Split_barrel_FMN-bd"/>
</dbReference>
<sequence>MAAWTQVESEAPGFASRVRERFDSGTNKTMATVRTDGAPRISGTEVAFREGRITLGMMPGSVKLQDVRRDPRVAIHSPTIEPPAGKPSDWPGDAKIAGRLIDIAPLESEPPGSSCFEVDVSEVVLTYVDGSNTRLVIEGWHDGRGWTTRSRA</sequence>
<dbReference type="PANTHER" id="PTHR35176:SF6">
    <property type="entry name" value="HEME OXYGENASE HI_0854-RELATED"/>
    <property type="match status" value="1"/>
</dbReference>
<protein>
    <submittedName>
        <fullName evidence="2">Pyridoxamine 5-phosphate oxidase</fullName>
    </submittedName>
</protein>
<name>A0A4R8UC90_9MICO</name>
<evidence type="ECO:0000256" key="1">
    <source>
        <dbReference type="ARBA" id="ARBA00023002"/>
    </source>
</evidence>
<dbReference type="Gene3D" id="2.30.110.10">
    <property type="entry name" value="Electron Transport, Fmn-binding Protein, Chain A"/>
    <property type="match status" value="1"/>
</dbReference>
<proteinExistence type="predicted"/>
<dbReference type="GO" id="GO:0016627">
    <property type="term" value="F:oxidoreductase activity, acting on the CH-CH group of donors"/>
    <property type="evidence" value="ECO:0007669"/>
    <property type="project" value="TreeGrafter"/>
</dbReference>
<dbReference type="EMBL" id="SOEZ01000059">
    <property type="protein sequence ID" value="TFB48972.1"/>
    <property type="molecule type" value="Genomic_DNA"/>
</dbReference>
<dbReference type="Proteomes" id="UP000297866">
    <property type="component" value="Unassembled WGS sequence"/>
</dbReference>
<dbReference type="SUPFAM" id="SSF50475">
    <property type="entry name" value="FMN-binding split barrel"/>
    <property type="match status" value="1"/>
</dbReference>
<keyword evidence="3" id="KW-1185">Reference proteome</keyword>
<gene>
    <name evidence="2" type="ORF">E3O23_12180</name>
</gene>
<reference evidence="2 3" key="1">
    <citation type="submission" date="2019-03" db="EMBL/GenBank/DDBJ databases">
        <title>Genomics of glacier-inhabiting Cryobacterium strains.</title>
        <authorList>
            <person name="Liu Q."/>
            <person name="Xin Y.-H."/>
        </authorList>
    </citation>
    <scope>NUCLEOTIDE SEQUENCE [LARGE SCALE GENOMIC DNA]</scope>
    <source>
        <strain evidence="2 3">Sr47</strain>
    </source>
</reference>
<dbReference type="InterPro" id="IPR052019">
    <property type="entry name" value="F420H2_bilvrd_red/Heme_oxyg"/>
</dbReference>
<evidence type="ECO:0000313" key="2">
    <source>
        <dbReference type="EMBL" id="TFB48972.1"/>
    </source>
</evidence>
<dbReference type="GO" id="GO:0005829">
    <property type="term" value="C:cytosol"/>
    <property type="evidence" value="ECO:0007669"/>
    <property type="project" value="TreeGrafter"/>
</dbReference>
<dbReference type="RefSeq" id="WP_134491386.1">
    <property type="nucleotide sequence ID" value="NZ_SOEZ01000059.1"/>
</dbReference>
<organism evidence="2 3">
    <name type="scientific">Cryobacterium tagatosivorans</name>
    <dbReference type="NCBI Taxonomy" id="1259199"/>
    <lineage>
        <taxon>Bacteria</taxon>
        <taxon>Bacillati</taxon>
        <taxon>Actinomycetota</taxon>
        <taxon>Actinomycetes</taxon>
        <taxon>Micrococcales</taxon>
        <taxon>Microbacteriaceae</taxon>
        <taxon>Cryobacterium</taxon>
    </lineage>
</organism>
<keyword evidence="1" id="KW-0560">Oxidoreductase</keyword>
<evidence type="ECO:0000313" key="3">
    <source>
        <dbReference type="Proteomes" id="UP000297866"/>
    </source>
</evidence>